<dbReference type="OrthoDB" id="408080at2759"/>
<evidence type="ECO:0000256" key="1">
    <source>
        <dbReference type="SAM" id="MobiDB-lite"/>
    </source>
</evidence>
<feature type="region of interest" description="Disordered" evidence="1">
    <location>
        <begin position="103"/>
        <end position="161"/>
    </location>
</feature>
<sequence length="176" mass="19450">MDALALLSDEDDDDVEDEEDLEDMEGNSEVKVDFGSLQRAGYQGNQSLSETDMYKRAGEVVPPQKPAAVPPMEGAVTEKVPQLDVDVAQVAEDLKALEKAKLRDRKRAGVQDGESNRKKNARKMKMGQANFSLKDDRDCVNPFIDQSDASHVKGYSGKRVDKRASVKQISNLDFTS</sequence>
<organism evidence="2">
    <name type="scientific">Cladocopium goreaui</name>
    <dbReference type="NCBI Taxonomy" id="2562237"/>
    <lineage>
        <taxon>Eukaryota</taxon>
        <taxon>Sar</taxon>
        <taxon>Alveolata</taxon>
        <taxon>Dinophyceae</taxon>
        <taxon>Suessiales</taxon>
        <taxon>Symbiodiniaceae</taxon>
        <taxon>Cladocopium</taxon>
    </lineage>
</organism>
<evidence type="ECO:0000313" key="3">
    <source>
        <dbReference type="EMBL" id="CAL4775695.1"/>
    </source>
</evidence>
<keyword evidence="4" id="KW-1185">Reference proteome</keyword>
<dbReference type="EMBL" id="CAMXCT030001260">
    <property type="protein sequence ID" value="CAL4775695.1"/>
    <property type="molecule type" value="Genomic_DNA"/>
</dbReference>
<evidence type="ECO:0000313" key="2">
    <source>
        <dbReference type="EMBL" id="CAI3988383.1"/>
    </source>
</evidence>
<gene>
    <name evidence="2" type="ORF">C1SCF055_LOCUS15562</name>
</gene>
<comment type="caution">
    <text evidence="2">The sequence shown here is derived from an EMBL/GenBank/DDBJ whole genome shotgun (WGS) entry which is preliminary data.</text>
</comment>
<feature type="compositionally biased region" description="Acidic residues" evidence="1">
    <location>
        <begin position="8"/>
        <end position="26"/>
    </location>
</feature>
<proteinExistence type="predicted"/>
<dbReference type="EMBL" id="CAMXCT010001260">
    <property type="protein sequence ID" value="CAI3988383.1"/>
    <property type="molecule type" value="Genomic_DNA"/>
</dbReference>
<accession>A0A9P1FU05</accession>
<name>A0A9P1FU05_9DINO</name>
<reference evidence="2" key="1">
    <citation type="submission" date="2022-10" db="EMBL/GenBank/DDBJ databases">
        <authorList>
            <person name="Chen Y."/>
            <person name="Dougan E. K."/>
            <person name="Chan C."/>
            <person name="Rhodes N."/>
            <person name="Thang M."/>
        </authorList>
    </citation>
    <scope>NUCLEOTIDE SEQUENCE</scope>
</reference>
<evidence type="ECO:0000313" key="4">
    <source>
        <dbReference type="Proteomes" id="UP001152797"/>
    </source>
</evidence>
<reference evidence="3 4" key="2">
    <citation type="submission" date="2024-05" db="EMBL/GenBank/DDBJ databases">
        <authorList>
            <person name="Chen Y."/>
            <person name="Shah S."/>
            <person name="Dougan E. K."/>
            <person name="Thang M."/>
            <person name="Chan C."/>
        </authorList>
    </citation>
    <scope>NUCLEOTIDE SEQUENCE [LARGE SCALE GENOMIC DNA]</scope>
</reference>
<dbReference type="EMBL" id="CAMXCT020001260">
    <property type="protein sequence ID" value="CAL1141758.1"/>
    <property type="molecule type" value="Genomic_DNA"/>
</dbReference>
<protein>
    <submittedName>
        <fullName evidence="3">Pre-mRNA-splicing factor SYF2</fullName>
    </submittedName>
</protein>
<dbReference type="AlphaFoldDB" id="A0A9P1FU05"/>
<dbReference type="Proteomes" id="UP001152797">
    <property type="component" value="Unassembled WGS sequence"/>
</dbReference>
<feature type="region of interest" description="Disordered" evidence="1">
    <location>
        <begin position="1"/>
        <end position="47"/>
    </location>
</feature>